<dbReference type="PANTHER" id="PTHR43280">
    <property type="entry name" value="ARAC-FAMILY TRANSCRIPTIONAL REGULATOR"/>
    <property type="match status" value="1"/>
</dbReference>
<evidence type="ECO:0000256" key="3">
    <source>
        <dbReference type="ARBA" id="ARBA00023163"/>
    </source>
</evidence>
<evidence type="ECO:0000313" key="8">
    <source>
        <dbReference type="Proteomes" id="UP000199135"/>
    </source>
</evidence>
<dbReference type="InterPro" id="IPR009057">
    <property type="entry name" value="Homeodomain-like_sf"/>
</dbReference>
<dbReference type="Proteomes" id="UP000199128">
    <property type="component" value="Unassembled WGS sequence"/>
</dbReference>
<feature type="domain" description="HTH araC/xylS-type" evidence="4">
    <location>
        <begin position="208"/>
        <end position="306"/>
    </location>
</feature>
<keyword evidence="8" id="KW-1185">Reference proteome</keyword>
<dbReference type="Gene3D" id="1.10.10.60">
    <property type="entry name" value="Homeodomain-like"/>
    <property type="match status" value="2"/>
</dbReference>
<dbReference type="SUPFAM" id="SSF46689">
    <property type="entry name" value="Homeodomain-like"/>
    <property type="match status" value="2"/>
</dbReference>
<reference evidence="7 8" key="2">
    <citation type="submission" date="2016-10" db="EMBL/GenBank/DDBJ databases">
        <authorList>
            <person name="Varghese N."/>
            <person name="Submissions S."/>
        </authorList>
    </citation>
    <scope>NUCLEOTIDE SEQUENCE [LARGE SCALE GENOMIC DNA]</scope>
    <source>
        <strain evidence="7">KHGC19</strain>
        <strain evidence="5 8">WCP15</strain>
    </source>
</reference>
<dbReference type="SUPFAM" id="SSF51215">
    <property type="entry name" value="Regulatory protein AraC"/>
    <property type="match status" value="1"/>
</dbReference>
<dbReference type="Pfam" id="PF02311">
    <property type="entry name" value="AraC_binding"/>
    <property type="match status" value="1"/>
</dbReference>
<accession>A0A1H9P4Z2</accession>
<dbReference type="InterPro" id="IPR037923">
    <property type="entry name" value="HTH-like"/>
</dbReference>
<evidence type="ECO:0000256" key="1">
    <source>
        <dbReference type="ARBA" id="ARBA00023015"/>
    </source>
</evidence>
<dbReference type="InterPro" id="IPR014710">
    <property type="entry name" value="RmlC-like_jellyroll"/>
</dbReference>
<dbReference type="AlphaFoldDB" id="A0A1H9P4Z2"/>
<dbReference type="PROSITE" id="PS01124">
    <property type="entry name" value="HTH_ARAC_FAMILY_2"/>
    <property type="match status" value="1"/>
</dbReference>
<name>A0A1H9P4Z2_9ACTN</name>
<evidence type="ECO:0000313" key="6">
    <source>
        <dbReference type="EMBL" id="SER43260.1"/>
    </source>
</evidence>
<gene>
    <name evidence="6" type="ORF">SAMN05216446_0819</name>
    <name evidence="5" type="ORF">SAMN05216447_102104</name>
</gene>
<sequence>MAESAAIEGPARSARLAAGTDYERFRERKLHERPGFAYVTYLCTIPLDFDRVPEHWHDQMEVIYVKAGRGVVSLDFERHEVGAGTIVVVCPGRVHAIEGVPGERMEYENIIFSLEAFDSRMEDDWCRDNVLVPLREGTLSFDCVLRPGGALHDEAARALDAADAASAERGPGYTLAVKGSVYLFFRALYAHAERGAAVAPNAVAERLKPVLREVKLHFDKPISVREAAGLAGYSAAHFMRVFRRETGQTFVSYLRAYRLSEAEAMLRRTSEPISAVAEGCGFDSVPYFTRSFRAAYGCAPLAYRKRWAAAAAEPAPKAAPGG</sequence>
<dbReference type="Pfam" id="PF12833">
    <property type="entry name" value="HTH_18"/>
    <property type="match status" value="1"/>
</dbReference>
<dbReference type="InterPro" id="IPR018060">
    <property type="entry name" value="HTH_AraC"/>
</dbReference>
<evidence type="ECO:0000259" key="4">
    <source>
        <dbReference type="PROSITE" id="PS01124"/>
    </source>
</evidence>
<protein>
    <submittedName>
        <fullName evidence="6">AraC-type DNA-binding protein</fullName>
    </submittedName>
</protein>
<evidence type="ECO:0000313" key="7">
    <source>
        <dbReference type="Proteomes" id="UP000199128"/>
    </source>
</evidence>
<dbReference type="SMART" id="SM00342">
    <property type="entry name" value="HTH_ARAC"/>
    <property type="match status" value="1"/>
</dbReference>
<keyword evidence="2 6" id="KW-0238">DNA-binding</keyword>
<dbReference type="Gene3D" id="2.60.120.10">
    <property type="entry name" value="Jelly Rolls"/>
    <property type="match status" value="1"/>
</dbReference>
<reference evidence="6" key="1">
    <citation type="submission" date="2016-10" db="EMBL/GenBank/DDBJ databases">
        <authorList>
            <person name="de Groot N.N."/>
        </authorList>
    </citation>
    <scope>NUCLEOTIDE SEQUENCE [LARGE SCALE GENOMIC DNA]</scope>
    <source>
        <strain evidence="6">KHGC19</strain>
    </source>
</reference>
<dbReference type="GO" id="GO:0003700">
    <property type="term" value="F:DNA-binding transcription factor activity"/>
    <property type="evidence" value="ECO:0007669"/>
    <property type="project" value="InterPro"/>
</dbReference>
<dbReference type="InterPro" id="IPR018062">
    <property type="entry name" value="HTH_AraC-typ_CS"/>
</dbReference>
<dbReference type="InterPro" id="IPR020449">
    <property type="entry name" value="Tscrpt_reg_AraC-type_HTH"/>
</dbReference>
<keyword evidence="3" id="KW-0804">Transcription</keyword>
<dbReference type="PROSITE" id="PS00041">
    <property type="entry name" value="HTH_ARAC_FAMILY_1"/>
    <property type="match status" value="1"/>
</dbReference>
<keyword evidence="1" id="KW-0805">Transcription regulation</keyword>
<dbReference type="EMBL" id="FNWT01000002">
    <property type="protein sequence ID" value="SEH42733.1"/>
    <property type="molecule type" value="Genomic_DNA"/>
</dbReference>
<dbReference type="InterPro" id="IPR003313">
    <property type="entry name" value="AraC-bd"/>
</dbReference>
<proteinExistence type="predicted"/>
<dbReference type="GO" id="GO:0043565">
    <property type="term" value="F:sequence-specific DNA binding"/>
    <property type="evidence" value="ECO:0007669"/>
    <property type="project" value="InterPro"/>
</dbReference>
<dbReference type="Proteomes" id="UP000199135">
    <property type="component" value="Unassembled WGS sequence"/>
</dbReference>
<dbReference type="PANTHER" id="PTHR43280:SF28">
    <property type="entry name" value="HTH-TYPE TRANSCRIPTIONAL ACTIVATOR RHAS"/>
    <property type="match status" value="1"/>
</dbReference>
<evidence type="ECO:0000256" key="2">
    <source>
        <dbReference type="ARBA" id="ARBA00023125"/>
    </source>
</evidence>
<dbReference type="EMBL" id="FOGP01000002">
    <property type="protein sequence ID" value="SER43260.1"/>
    <property type="molecule type" value="Genomic_DNA"/>
</dbReference>
<evidence type="ECO:0000313" key="5">
    <source>
        <dbReference type="EMBL" id="SEH42733.1"/>
    </source>
</evidence>
<dbReference type="PRINTS" id="PR00032">
    <property type="entry name" value="HTHARAC"/>
</dbReference>
<organism evidence="6 7">
    <name type="scientific">Parafannyhessea umbonata</name>
    <dbReference type="NCBI Taxonomy" id="604330"/>
    <lineage>
        <taxon>Bacteria</taxon>
        <taxon>Bacillati</taxon>
        <taxon>Actinomycetota</taxon>
        <taxon>Coriobacteriia</taxon>
        <taxon>Coriobacteriales</taxon>
        <taxon>Atopobiaceae</taxon>
        <taxon>Parafannyhessea</taxon>
    </lineage>
</organism>
<dbReference type="RefSeq" id="WP_234970673.1">
    <property type="nucleotide sequence ID" value="NZ_FNWT01000002.1"/>
</dbReference>